<organism evidence="4 5">
    <name type="scientific">Candidatus Andeanibacterium colombiense</name>
    <dbReference type="NCBI Taxonomy" id="3121345"/>
    <lineage>
        <taxon>Bacteria</taxon>
        <taxon>Pseudomonadati</taxon>
        <taxon>Pseudomonadota</taxon>
        <taxon>Alphaproteobacteria</taxon>
        <taxon>Sphingomonadales</taxon>
        <taxon>Sphingomonadaceae</taxon>
        <taxon>Candidatus Andeanibacterium</taxon>
    </lineage>
</organism>
<dbReference type="GO" id="GO:0016020">
    <property type="term" value="C:membrane"/>
    <property type="evidence" value="ECO:0007669"/>
    <property type="project" value="InterPro"/>
</dbReference>
<protein>
    <submittedName>
        <fullName evidence="4">CDP-alcohol phosphatidyltransferase family protein</fullName>
    </submittedName>
</protein>
<keyword evidence="3" id="KW-0812">Transmembrane</keyword>
<evidence type="ECO:0000313" key="5">
    <source>
        <dbReference type="Proteomes" id="UP001218362"/>
    </source>
</evidence>
<dbReference type="Gene3D" id="1.20.120.1760">
    <property type="match status" value="1"/>
</dbReference>
<keyword evidence="1 2" id="KW-0808">Transferase</keyword>
<proteinExistence type="inferred from homology"/>
<dbReference type="EMBL" id="CP119316">
    <property type="protein sequence ID" value="WEK47791.1"/>
    <property type="molecule type" value="Genomic_DNA"/>
</dbReference>
<evidence type="ECO:0000256" key="2">
    <source>
        <dbReference type="RuleBase" id="RU003750"/>
    </source>
</evidence>
<reference evidence="4" key="1">
    <citation type="submission" date="2023-03" db="EMBL/GenBank/DDBJ databases">
        <title>Andean soil-derived lignocellulolytic bacterial consortium as a source of novel taxa and putative plastic-active enzymes.</title>
        <authorList>
            <person name="Diaz-Garcia L."/>
            <person name="Chuvochina M."/>
            <person name="Feuerriegel G."/>
            <person name="Bunk B."/>
            <person name="Sproer C."/>
            <person name="Streit W.R."/>
            <person name="Rodriguez L.M."/>
            <person name="Overmann J."/>
            <person name="Jimenez D.J."/>
        </authorList>
    </citation>
    <scope>NUCLEOTIDE SEQUENCE</scope>
    <source>
        <strain evidence="4">MAG 26</strain>
    </source>
</reference>
<keyword evidence="3" id="KW-0472">Membrane</keyword>
<keyword evidence="3" id="KW-1133">Transmembrane helix</keyword>
<dbReference type="Pfam" id="PF01066">
    <property type="entry name" value="CDP-OH_P_transf"/>
    <property type="match status" value="1"/>
</dbReference>
<dbReference type="Proteomes" id="UP001218362">
    <property type="component" value="Chromosome"/>
</dbReference>
<dbReference type="InterPro" id="IPR048254">
    <property type="entry name" value="CDP_ALCOHOL_P_TRANSF_CS"/>
</dbReference>
<gene>
    <name evidence="4" type="ORF">P0Y56_05710</name>
</gene>
<name>A0AAJ5X8N3_9SPHN</name>
<accession>A0AAJ5X8N3</accession>
<evidence type="ECO:0000313" key="4">
    <source>
        <dbReference type="EMBL" id="WEK47791.1"/>
    </source>
</evidence>
<dbReference type="AlphaFoldDB" id="A0AAJ5X8N3"/>
<sequence length="301" mass="32648">MNAKRPPEVEGWLNMHIYHPLSNRLAVLLRPTGVTPNMVSVAGFASICAAGAAYTGLAWPVSAALGFLLHVSWHVIDGADGALARMTGKASAIGELVDGLCDYAGHVVLYVMLASFLADWIGGWAWVAATCAGASHIIQANHTESERRIYRWWAYGTGWIGQAQQAGGNMFGMFGGRNWITLAFGWLVYPYLWLSRVMNPNSAEIDAALAAAARDPALLERMRTIVRDEAKAAVLFQHLVGPNPRAIVLGIAMAFGSPLWFFLFTVGPQNVMLALSVHTHHAMNRRVARRLQAELAAPGFS</sequence>
<dbReference type="KEGG" id="acob:P0Y56_05710"/>
<feature type="transmembrane region" description="Helical" evidence="3">
    <location>
        <begin position="178"/>
        <end position="194"/>
    </location>
</feature>
<comment type="similarity">
    <text evidence="2">Belongs to the CDP-alcohol phosphatidyltransferase class-I family.</text>
</comment>
<dbReference type="GO" id="GO:0008654">
    <property type="term" value="P:phospholipid biosynthetic process"/>
    <property type="evidence" value="ECO:0007669"/>
    <property type="project" value="InterPro"/>
</dbReference>
<dbReference type="InterPro" id="IPR043130">
    <property type="entry name" value="CDP-OH_PTrfase_TM_dom"/>
</dbReference>
<evidence type="ECO:0000256" key="1">
    <source>
        <dbReference type="ARBA" id="ARBA00022679"/>
    </source>
</evidence>
<dbReference type="GO" id="GO:0016780">
    <property type="term" value="F:phosphotransferase activity, for other substituted phosphate groups"/>
    <property type="evidence" value="ECO:0007669"/>
    <property type="project" value="InterPro"/>
</dbReference>
<dbReference type="InterPro" id="IPR000462">
    <property type="entry name" value="CDP-OH_P_trans"/>
</dbReference>
<evidence type="ECO:0000256" key="3">
    <source>
        <dbReference type="SAM" id="Phobius"/>
    </source>
</evidence>
<feature type="transmembrane region" description="Helical" evidence="3">
    <location>
        <begin position="246"/>
        <end position="266"/>
    </location>
</feature>
<dbReference type="PROSITE" id="PS00379">
    <property type="entry name" value="CDP_ALCOHOL_P_TRANSF"/>
    <property type="match status" value="1"/>
</dbReference>